<accession>A0ABT6YM57</accession>
<dbReference type="SMART" id="SM00850">
    <property type="entry name" value="LytTR"/>
    <property type="match status" value="1"/>
</dbReference>
<reference evidence="2 3" key="1">
    <citation type="submission" date="2023-05" db="EMBL/GenBank/DDBJ databases">
        <title>Novel species of genus Flectobacillus isolated from stream in China.</title>
        <authorList>
            <person name="Lu H."/>
        </authorList>
    </citation>
    <scope>NUCLEOTIDE SEQUENCE [LARGE SCALE GENOMIC DNA]</scope>
    <source>
        <strain evidence="2 3">DC10W</strain>
    </source>
</reference>
<keyword evidence="2" id="KW-0238">DNA-binding</keyword>
<dbReference type="Proteomes" id="UP001236569">
    <property type="component" value="Unassembled WGS sequence"/>
</dbReference>
<evidence type="ECO:0000259" key="1">
    <source>
        <dbReference type="PROSITE" id="PS50930"/>
    </source>
</evidence>
<dbReference type="PROSITE" id="PS50930">
    <property type="entry name" value="HTH_LYTTR"/>
    <property type="match status" value="1"/>
</dbReference>
<keyword evidence="3" id="KW-1185">Reference proteome</keyword>
<evidence type="ECO:0000313" key="3">
    <source>
        <dbReference type="Proteomes" id="UP001236569"/>
    </source>
</evidence>
<feature type="domain" description="HTH LytTR-type" evidence="1">
    <location>
        <begin position="24"/>
        <end position="117"/>
    </location>
</feature>
<organism evidence="2 3">
    <name type="scientific">Flectobacillus longus</name>
    <dbReference type="NCBI Taxonomy" id="2984207"/>
    <lineage>
        <taxon>Bacteria</taxon>
        <taxon>Pseudomonadati</taxon>
        <taxon>Bacteroidota</taxon>
        <taxon>Cytophagia</taxon>
        <taxon>Cytophagales</taxon>
        <taxon>Flectobacillaceae</taxon>
        <taxon>Flectobacillus</taxon>
    </lineage>
</organism>
<dbReference type="Gene3D" id="2.40.50.1020">
    <property type="entry name" value="LytTr DNA-binding domain"/>
    <property type="match status" value="1"/>
</dbReference>
<proteinExistence type="predicted"/>
<name>A0ABT6YM57_9BACT</name>
<evidence type="ECO:0000313" key="2">
    <source>
        <dbReference type="EMBL" id="MDI9864610.1"/>
    </source>
</evidence>
<comment type="caution">
    <text evidence="2">The sequence shown here is derived from an EMBL/GenBank/DDBJ whole genome shotgun (WGS) entry which is preliminary data.</text>
</comment>
<dbReference type="InterPro" id="IPR007492">
    <property type="entry name" value="LytTR_DNA-bd_dom"/>
</dbReference>
<dbReference type="EMBL" id="JASHID010000005">
    <property type="protein sequence ID" value="MDI9864610.1"/>
    <property type="molecule type" value="Genomic_DNA"/>
</dbReference>
<protein>
    <submittedName>
        <fullName evidence="2">LytTR family DNA-binding domain-containing protein</fullName>
    </submittedName>
</protein>
<gene>
    <name evidence="2" type="ORF">QM480_09775</name>
</gene>
<dbReference type="GO" id="GO:0003677">
    <property type="term" value="F:DNA binding"/>
    <property type="evidence" value="ECO:0007669"/>
    <property type="project" value="UniProtKB-KW"/>
</dbReference>
<dbReference type="Pfam" id="PF04397">
    <property type="entry name" value="LytTR"/>
    <property type="match status" value="1"/>
</dbReference>
<sequence length="117" mass="13688">MTKNCYPYLLDPCPPEFKDRPRYDVTIPFDNIIYIQASVNYSIIKQIERPAEIFSITLKNLLPRLVAKSNKFIRVHKAFIINLKYVSSYNKTSIVLSDGTIVPIAKRRWKEVLQQLN</sequence>
<dbReference type="RefSeq" id="WP_283369778.1">
    <property type="nucleotide sequence ID" value="NZ_JASHID010000005.1"/>
</dbReference>